<dbReference type="GO" id="GO:0016810">
    <property type="term" value="F:hydrolase activity, acting on carbon-nitrogen (but not peptide) bonds"/>
    <property type="evidence" value="ECO:0007669"/>
    <property type="project" value="InterPro"/>
</dbReference>
<evidence type="ECO:0000313" key="2">
    <source>
        <dbReference type="EMBL" id="RJE27563.1"/>
    </source>
</evidence>
<sequence length="551" mass="60905">MFSSVQDHDSVAYLHGRVYTINQDQPWAEAFIVSETGIIEAVGSDEEILKIVRMRNLVCYDLHRQFVMPGIHDAHTHLLMASMQALNESSIGFDAGENIAEKLIHGQCACSYHNVAGDWVIGNFYQASFFPDGIPDRKYLDVKYPDQPVLIREVSCHRILLNTAGLKRAGINPESAADPPGGFYTRRRDGSLTGEVAETAMSDVFATLPVPPLSHAKRALQFGIRMCHRYGITSCQEASANSLYLHALRELELENRLNLDIYTHIVCAPETFAMESRQSLDALLDVAAGFTSKHVRTNFVKFWLDGAPLPPEYTQCDLDADGRPDPKNLVIGWDTLLEAIAKFDKKGMTCKLHAAGEGSARGALDVIEKVRKGNPNGPRHELAHCSAVHDDDIPRFYKSRVTAEMSPAIFHLPVVKERPDLQKWPFNQVLQSGAQMSIGSDWLLPENPGLFDALAATVENLEYHPGGRPSTALSEGKSKKQRGGEILCQVITLSGAEAVGSQHWTGSLEVGKKANFIIVDRDLSQGEFAGAKVLRTWFEGRMVYDHEGVLT</sequence>
<keyword evidence="2" id="KW-0378">Hydrolase</keyword>
<evidence type="ECO:0000313" key="3">
    <source>
        <dbReference type="Proteomes" id="UP000266188"/>
    </source>
</evidence>
<dbReference type="InterPro" id="IPR032466">
    <property type="entry name" value="Metal_Hydrolase"/>
</dbReference>
<dbReference type="STRING" id="2070753.A0A3A2ZYY9"/>
<gene>
    <name evidence="2" type="ORF">PHISCL_00149</name>
</gene>
<dbReference type="PANTHER" id="PTHR22642:SF2">
    <property type="entry name" value="PROTEIN LONG AFTER FAR-RED 3"/>
    <property type="match status" value="1"/>
</dbReference>
<organism evidence="2 3">
    <name type="scientific">Aspergillus sclerotialis</name>
    <dbReference type="NCBI Taxonomy" id="2070753"/>
    <lineage>
        <taxon>Eukaryota</taxon>
        <taxon>Fungi</taxon>
        <taxon>Dikarya</taxon>
        <taxon>Ascomycota</taxon>
        <taxon>Pezizomycotina</taxon>
        <taxon>Eurotiomycetes</taxon>
        <taxon>Eurotiomycetidae</taxon>
        <taxon>Eurotiales</taxon>
        <taxon>Aspergillaceae</taxon>
        <taxon>Aspergillus</taxon>
        <taxon>Aspergillus subgen. Polypaecilum</taxon>
    </lineage>
</organism>
<feature type="domain" description="Amidohydrolase 3" evidence="1">
    <location>
        <begin position="61"/>
        <end position="544"/>
    </location>
</feature>
<protein>
    <submittedName>
        <fullName evidence="2">Amidohydrolase family</fullName>
    </submittedName>
</protein>
<dbReference type="OrthoDB" id="3501663at2759"/>
<dbReference type="Gene3D" id="3.10.310.70">
    <property type="match status" value="1"/>
</dbReference>
<keyword evidence="3" id="KW-1185">Reference proteome</keyword>
<dbReference type="Pfam" id="PF07969">
    <property type="entry name" value="Amidohydro_3"/>
    <property type="match status" value="1"/>
</dbReference>
<dbReference type="Proteomes" id="UP000266188">
    <property type="component" value="Unassembled WGS sequence"/>
</dbReference>
<reference evidence="3" key="1">
    <citation type="submission" date="2017-02" db="EMBL/GenBank/DDBJ databases">
        <authorList>
            <person name="Tafer H."/>
            <person name="Lopandic K."/>
        </authorList>
    </citation>
    <scope>NUCLEOTIDE SEQUENCE [LARGE SCALE GENOMIC DNA]</scope>
    <source>
        <strain evidence="3">CBS 366.77</strain>
    </source>
</reference>
<dbReference type="EMBL" id="MVGC01000002">
    <property type="protein sequence ID" value="RJE27563.1"/>
    <property type="molecule type" value="Genomic_DNA"/>
</dbReference>
<comment type="caution">
    <text evidence="2">The sequence shown here is derived from an EMBL/GenBank/DDBJ whole genome shotgun (WGS) entry which is preliminary data.</text>
</comment>
<dbReference type="Gene3D" id="2.30.40.10">
    <property type="entry name" value="Urease, subunit C, domain 1"/>
    <property type="match status" value="1"/>
</dbReference>
<dbReference type="PANTHER" id="PTHR22642">
    <property type="entry name" value="IMIDAZOLONEPROPIONASE"/>
    <property type="match status" value="1"/>
</dbReference>
<dbReference type="InterPro" id="IPR013108">
    <property type="entry name" value="Amidohydro_3"/>
</dbReference>
<dbReference type="Gene3D" id="3.20.20.140">
    <property type="entry name" value="Metal-dependent hydrolases"/>
    <property type="match status" value="1"/>
</dbReference>
<dbReference type="SUPFAM" id="SSF51556">
    <property type="entry name" value="Metallo-dependent hydrolases"/>
    <property type="match status" value="1"/>
</dbReference>
<dbReference type="InterPro" id="IPR011059">
    <property type="entry name" value="Metal-dep_hydrolase_composite"/>
</dbReference>
<name>A0A3A2ZYY9_9EURO</name>
<proteinExistence type="predicted"/>
<dbReference type="SUPFAM" id="SSF51338">
    <property type="entry name" value="Composite domain of metallo-dependent hydrolases"/>
    <property type="match status" value="1"/>
</dbReference>
<dbReference type="AlphaFoldDB" id="A0A3A2ZYY9"/>
<accession>A0A3A2ZYY9</accession>
<evidence type="ECO:0000259" key="1">
    <source>
        <dbReference type="Pfam" id="PF07969"/>
    </source>
</evidence>